<protein>
    <submittedName>
        <fullName evidence="1">Uncharacterized protein</fullName>
    </submittedName>
</protein>
<organism evidence="1 2">
    <name type="scientific">Arthrobotrys musiformis</name>
    <dbReference type="NCBI Taxonomy" id="47236"/>
    <lineage>
        <taxon>Eukaryota</taxon>
        <taxon>Fungi</taxon>
        <taxon>Dikarya</taxon>
        <taxon>Ascomycota</taxon>
        <taxon>Pezizomycotina</taxon>
        <taxon>Orbiliomycetes</taxon>
        <taxon>Orbiliales</taxon>
        <taxon>Orbiliaceae</taxon>
        <taxon>Arthrobotrys</taxon>
    </lineage>
</organism>
<name>A0AAV9WR34_9PEZI</name>
<accession>A0AAV9WR34</accession>
<comment type="caution">
    <text evidence="1">The sequence shown here is derived from an EMBL/GenBank/DDBJ whole genome shotgun (WGS) entry which is preliminary data.</text>
</comment>
<dbReference type="EMBL" id="JAVHJL010000001">
    <property type="protein sequence ID" value="KAK6512357.1"/>
    <property type="molecule type" value="Genomic_DNA"/>
</dbReference>
<dbReference type="Proteomes" id="UP001370758">
    <property type="component" value="Unassembled WGS sequence"/>
</dbReference>
<proteinExistence type="predicted"/>
<reference evidence="1 2" key="1">
    <citation type="submission" date="2023-08" db="EMBL/GenBank/DDBJ databases">
        <authorList>
            <person name="Palmer J.M."/>
        </authorList>
    </citation>
    <scope>NUCLEOTIDE SEQUENCE [LARGE SCALE GENOMIC DNA]</scope>
    <source>
        <strain evidence="1 2">TWF481</strain>
    </source>
</reference>
<sequence length="667" mass="75843">MAQNDFTNVPAPRLDFRPTLEIVQDFDCVLYLLAGIFDYDDHPMNVTPISDVSHDPESYSSSSWIPGRDLPRYQAPDDIDDLRKNFAIFNHVRIFCKENLEIELEKLRKEANSTVEYLTSKGKFYEATALVNLMMESPSSYTTKSIEARISERASMDQALPYFGALVENEKNCGRLFYFIKSATIPSTKQSTPYELTFQYSDIKDAQSMLQKLINERLLGSLAQIEGAIGENTSTVYHKIDPLEHRACLWKGGNVRLISGSWYSMFASVASKRNLLGEASIYVAKRHAIPLLEVGAADQLGLYLDSLRDVSTDIRGGDIIATSILAGHWDDTVSAILKFWVAGCRWTWTIAFFSPNEVPGLKRIQKMSSSPPPNDWVCLSFHQLVTLMGKLGFIERAEVVAPALFPDVYSHHPRDDTETEVYSHLTGKIPLPALSKCHIVALSALAGYTDITRHYLENDPTLYKSESSPYDRKLVVLLLIAFKMDDQELLHLLNDFAPFKAALSKEKRITLSRQTAEIATPDLFQIWMNLAWTNLDGYIWEANSNSYYMDGEMYMSWSVDNQLQRRNVHVRCALWRAILESLYERYEGTQGTNDEKLRGEKAGFMQVIWVMEQSMYFARCVCERCQGHYLKAYGALSRDLVLSPPGRYGVLSLDFPTEAVDTDVRYR</sequence>
<evidence type="ECO:0000313" key="1">
    <source>
        <dbReference type="EMBL" id="KAK6512357.1"/>
    </source>
</evidence>
<gene>
    <name evidence="1" type="ORF">TWF481_001245</name>
</gene>
<keyword evidence="2" id="KW-1185">Reference proteome</keyword>
<evidence type="ECO:0000313" key="2">
    <source>
        <dbReference type="Proteomes" id="UP001370758"/>
    </source>
</evidence>
<dbReference type="AlphaFoldDB" id="A0AAV9WR34"/>